<protein>
    <submittedName>
        <fullName evidence="2">LPS biosynthesis choline kinase</fullName>
    </submittedName>
</protein>
<dbReference type="OrthoDB" id="3806873at2"/>
<keyword evidence="3" id="KW-1185">Reference proteome</keyword>
<keyword evidence="2" id="KW-0808">Transferase</keyword>
<dbReference type="AlphaFoldDB" id="A0A2S6CW66"/>
<name>A0A2S6CW66_9CYAN</name>
<dbReference type="Proteomes" id="UP000239589">
    <property type="component" value="Unassembled WGS sequence"/>
</dbReference>
<proteinExistence type="predicted"/>
<dbReference type="InterPro" id="IPR002575">
    <property type="entry name" value="Aminoglycoside_PTrfase"/>
</dbReference>
<evidence type="ECO:0000313" key="2">
    <source>
        <dbReference type="EMBL" id="PPJ63931.1"/>
    </source>
</evidence>
<reference evidence="2 3" key="1">
    <citation type="submission" date="2018-02" db="EMBL/GenBank/DDBJ databases">
        <title>Discovery of a pederin family compound in a non-symbiotic bloom-forming cyanobacterium.</title>
        <authorList>
            <person name="Kust A."/>
            <person name="Mares J."/>
            <person name="Jokela J."/>
            <person name="Urajova P."/>
            <person name="Hajek J."/>
            <person name="Saurav K."/>
            <person name="Voracova K."/>
            <person name="Fewer D.P."/>
            <person name="Haapaniemi E."/>
            <person name="Permi P."/>
            <person name="Rehakova K."/>
            <person name="Sivonen K."/>
            <person name="Hrouzek P."/>
        </authorList>
    </citation>
    <scope>NUCLEOTIDE SEQUENCE [LARGE SCALE GENOMIC DNA]</scope>
    <source>
        <strain evidence="2 3">CHARLIE-1</strain>
    </source>
</reference>
<dbReference type="RefSeq" id="WP_104387268.1">
    <property type="nucleotide sequence ID" value="NZ_PGEM01000046.1"/>
</dbReference>
<dbReference type="SUPFAM" id="SSF56112">
    <property type="entry name" value="Protein kinase-like (PK-like)"/>
    <property type="match status" value="1"/>
</dbReference>
<evidence type="ECO:0000313" key="3">
    <source>
        <dbReference type="Proteomes" id="UP000239589"/>
    </source>
</evidence>
<sequence>MSFIISSANIFQYLSDHGICDLQDQELSKIELKPAKNFNLLITLPDQRQILVKQERHDRDGKTLGEFKDEWKIHDFCQQFPEINYLRAYLSEAIYFDLENSIIVFNYLTEYQDLSEFYGQNHEFPTEIAELIGKNLATVHTATINKINYQRFFHHDLKSPNISKGLDKITPEIFGQIPDDGLKFFALYQRYDNLGKAIAELNQTFIPCCLTHNDLKLNNILLSTNWETEIENQFRSETILRLIDWERGNWGDPAYDLGMLIASYLQIWLYSIVPSKSIPIEECLRLAAIPLSMIQPSLSALINGYLDNFPDILERRPNFLELVMQFTGLALIRAIQAKLQYEKTFGNSGICILQVAKSLLCRPQASITTILGMEFSTSMAKNLSLA</sequence>
<dbReference type="EMBL" id="PGEM01000046">
    <property type="protein sequence ID" value="PPJ63931.1"/>
    <property type="molecule type" value="Genomic_DNA"/>
</dbReference>
<keyword evidence="2" id="KW-0418">Kinase</keyword>
<accession>A0A2S6CW66</accession>
<dbReference type="GO" id="GO:0016301">
    <property type="term" value="F:kinase activity"/>
    <property type="evidence" value="ECO:0007669"/>
    <property type="project" value="UniProtKB-KW"/>
</dbReference>
<organism evidence="2 3">
    <name type="scientific">Cuspidothrix issatschenkoi CHARLIE-1</name>
    <dbReference type="NCBI Taxonomy" id="2052836"/>
    <lineage>
        <taxon>Bacteria</taxon>
        <taxon>Bacillati</taxon>
        <taxon>Cyanobacteriota</taxon>
        <taxon>Cyanophyceae</taxon>
        <taxon>Nostocales</taxon>
        <taxon>Aphanizomenonaceae</taxon>
        <taxon>Cuspidothrix</taxon>
    </lineage>
</organism>
<feature type="domain" description="Aminoglycoside phosphotransferase" evidence="1">
    <location>
        <begin position="105"/>
        <end position="263"/>
    </location>
</feature>
<dbReference type="Gene3D" id="3.90.1200.10">
    <property type="match status" value="1"/>
</dbReference>
<dbReference type="Pfam" id="PF01636">
    <property type="entry name" value="APH"/>
    <property type="match status" value="1"/>
</dbReference>
<comment type="caution">
    <text evidence="2">The sequence shown here is derived from an EMBL/GenBank/DDBJ whole genome shotgun (WGS) entry which is preliminary data.</text>
</comment>
<gene>
    <name evidence="2" type="ORF">CUN59_07535</name>
</gene>
<dbReference type="InterPro" id="IPR011009">
    <property type="entry name" value="Kinase-like_dom_sf"/>
</dbReference>
<evidence type="ECO:0000259" key="1">
    <source>
        <dbReference type="Pfam" id="PF01636"/>
    </source>
</evidence>